<keyword evidence="4" id="KW-1185">Reference proteome</keyword>
<feature type="coiled-coil region" evidence="1">
    <location>
        <begin position="3"/>
        <end position="33"/>
    </location>
</feature>
<dbReference type="SMART" id="SM00974">
    <property type="entry name" value="T5orf172"/>
    <property type="match status" value="1"/>
</dbReference>
<dbReference type="OrthoDB" id="17290at10239"/>
<dbReference type="Proteomes" id="UP000226097">
    <property type="component" value="Segment"/>
</dbReference>
<accession>A0A220NQR9</accession>
<evidence type="ECO:0000259" key="2">
    <source>
        <dbReference type="SMART" id="SM00974"/>
    </source>
</evidence>
<proteinExistence type="predicted"/>
<protein>
    <submittedName>
        <fullName evidence="3">ATPase</fullName>
    </submittedName>
</protein>
<gene>
    <name evidence="3" type="primary">33</name>
    <name evidence="3" type="ORF">PBI_POUSHOU_33</name>
</gene>
<keyword evidence="1" id="KW-0175">Coiled coil</keyword>
<dbReference type="InterPro" id="IPR018306">
    <property type="entry name" value="Phage_T5_Orf172_DNA-bd"/>
</dbReference>
<dbReference type="Pfam" id="PF13250">
    <property type="entry name" value="SNIPE"/>
    <property type="match status" value="1"/>
</dbReference>
<dbReference type="Pfam" id="PF13455">
    <property type="entry name" value="MUG113"/>
    <property type="match status" value="1"/>
</dbReference>
<feature type="coiled-coil region" evidence="1">
    <location>
        <begin position="64"/>
        <end position="91"/>
    </location>
</feature>
<evidence type="ECO:0000313" key="3">
    <source>
        <dbReference type="EMBL" id="ASJ78992.1"/>
    </source>
</evidence>
<sequence length="430" mass="49337">MFGKKAKQENQRLEQENAALRQHAASLEEVINDIGGKDVLAVKEAHQRALQEFENFSESRRAQIANFDQAILQKNSELQALQQKVVDLSEVETLQASGLYYFEHPADDSVQFEAALKEVRQQIKYMVKDKTAVQATTNFTFNNSTAEGKKFVSRMSRMMLRAYNAEAENAILRVKAGNLQTARERLTKTKDQIEKLGSMISLRVSYEYHQLRIRELELAALHLQAKAAAKEAEREERAKLREEAKAQAEMERERKRLLKEQAHYQNAISSLREQGRLDELTELESKLAEVNKGIEDVDYRAANVRTGYVYVISNIGSFGERMVKIGMTRRLDPYDRVSELSDASVPFNFDVHAMHFSEDAVGIEAELHRIFADRKVNRINSRREFFYVTPAEVKQELLKVAGNILEYVDEPEAEQYRESLKIQQAESAQP</sequence>
<reference evidence="3" key="1">
    <citation type="submission" date="2017-06" db="EMBL/GenBank/DDBJ databases">
        <authorList>
            <person name="Guerrero Bustamante C.A."/>
            <person name="Bowman C.A."/>
            <person name="Russell D.A."/>
            <person name="Pope W.A."/>
            <person name="Jacobs-Sera D."/>
            <person name="Hatfull G.F."/>
        </authorList>
    </citation>
    <scope>NUCLEOTIDE SEQUENCE [LARGE SCALE GENOMIC DNA]</scope>
</reference>
<name>A0A220NQR9_9CAUD</name>
<feature type="coiled-coil region" evidence="1">
    <location>
        <begin position="179"/>
        <end position="274"/>
    </location>
</feature>
<evidence type="ECO:0000256" key="1">
    <source>
        <dbReference type="SAM" id="Coils"/>
    </source>
</evidence>
<organism evidence="3 4">
    <name type="scientific">Corynebacterium phage Poushou</name>
    <dbReference type="NCBI Taxonomy" id="2015851"/>
    <lineage>
        <taxon>Viruses</taxon>
        <taxon>Duplodnaviria</taxon>
        <taxon>Heunggongvirae</taxon>
        <taxon>Uroviricota</taxon>
        <taxon>Caudoviricetes</taxon>
        <taxon>Poushouvirus</taxon>
        <taxon>Poushouvirus Poushou</taxon>
    </lineage>
</organism>
<feature type="domain" description="Bacteriophage T5 Orf172 DNA-binding" evidence="2">
    <location>
        <begin position="317"/>
        <end position="400"/>
    </location>
</feature>
<dbReference type="InterPro" id="IPR025280">
    <property type="entry name" value="SNIPE"/>
</dbReference>
<dbReference type="GeneID" id="40104359"/>
<evidence type="ECO:0000313" key="4">
    <source>
        <dbReference type="Proteomes" id="UP000226097"/>
    </source>
</evidence>
<dbReference type="KEGG" id="vg:40104359"/>
<dbReference type="RefSeq" id="YP_009626545.1">
    <property type="nucleotide sequence ID" value="NC_042139.2"/>
</dbReference>
<dbReference type="EMBL" id="MF197383">
    <property type="protein sequence ID" value="ASJ78992.1"/>
    <property type="molecule type" value="Genomic_DNA"/>
</dbReference>